<name>A0ACC2WYH2_9TREE</name>
<evidence type="ECO:0000313" key="1">
    <source>
        <dbReference type="EMBL" id="KAJ9116436.1"/>
    </source>
</evidence>
<dbReference type="Proteomes" id="UP001243375">
    <property type="component" value="Unassembled WGS sequence"/>
</dbReference>
<accession>A0ACC2WYH2</accession>
<keyword evidence="2" id="KW-1185">Reference proteome</keyword>
<proteinExistence type="predicted"/>
<comment type="caution">
    <text evidence="1">The sequence shown here is derived from an EMBL/GenBank/DDBJ whole genome shotgun (WGS) entry which is preliminary data.</text>
</comment>
<reference evidence="1" key="1">
    <citation type="submission" date="2023-04" db="EMBL/GenBank/DDBJ databases">
        <title>Draft Genome sequencing of Naganishia species isolated from polar environments using Oxford Nanopore Technology.</title>
        <authorList>
            <person name="Leo P."/>
            <person name="Venkateswaran K."/>
        </authorList>
    </citation>
    <scope>NUCLEOTIDE SEQUENCE</scope>
    <source>
        <strain evidence="1">MNA-CCFEE 5425</strain>
    </source>
</reference>
<evidence type="ECO:0000313" key="2">
    <source>
        <dbReference type="Proteomes" id="UP001243375"/>
    </source>
</evidence>
<protein>
    <submittedName>
        <fullName evidence="1">Uncharacterized protein</fullName>
    </submittedName>
</protein>
<gene>
    <name evidence="1" type="ORF">QFC22_004878</name>
</gene>
<dbReference type="EMBL" id="JASBWU010000014">
    <property type="protein sequence ID" value="KAJ9116436.1"/>
    <property type="molecule type" value="Genomic_DNA"/>
</dbReference>
<organism evidence="1 2">
    <name type="scientific">Naganishia vaughanmartiniae</name>
    <dbReference type="NCBI Taxonomy" id="1424756"/>
    <lineage>
        <taxon>Eukaryota</taxon>
        <taxon>Fungi</taxon>
        <taxon>Dikarya</taxon>
        <taxon>Basidiomycota</taxon>
        <taxon>Agaricomycotina</taxon>
        <taxon>Tremellomycetes</taxon>
        <taxon>Filobasidiales</taxon>
        <taxon>Filobasidiaceae</taxon>
        <taxon>Naganishia</taxon>
    </lineage>
</organism>
<sequence>MTATISFRPFDGLDNGRQNEQHQYPSAESQAPYSGRMMNAKAIAHIKSKVSTPSKVSSWNSGLTSSSSFGSSANSSQKKKAPSHASYHHNAIVGRQTPLHSLNHSRRLAASRRADVFGMTALHKATRDITSTPCRQSTLSTSTEVPAVSHIGAEDVEDAFDDFEAYDENWAELNSSRRRREETPVESIGYRYHKQSPSDQCDVAKVDRMVSTDAGSLLSRTFSLESNGQPYSAAGATSQVYRQLSVGHAIGDGYQVSYAPRETSGFENHLIGNKFFDSGIAQNVSVPQVQLQPAPEVTGIALSGFLAEATWKLVTEPFVPSEPVGNKSLDSSPASSGVQTPEVPWPARDPCVQSYSKSVPSIDACRCLPFANTVCSWEFCSLGRDVTASPTADNLHPKYFAKLGIHGYEYKESMSPVREAFAYNTPVKEPLALRYNPYQLPTRVPASFHDFVNKTLSQTLLSPTAVFLSLWYIKRFAIHTGGDEYGALLRRSLGHISTNPGLSFNGEDAARRILTLGLASANKWLDDNTFTNKSWSDVTGLNNTEINRLEMLALGPLSFDLSISLDDWNVWLQDLHDGIVPCTHDRPLARQALSQVWQMLDKSNQRFEEEIVNRQGSPVVSAFDSPFSASADEFGLVQTVPDMMGSTFYPHQSGITTGHPGFDAAREKYMQGIVLPSYVAQIPAKSQCETTSTTGYPQSALTYGSSYDRAVYADNLYLRSQQLFDTQQQQQQQSHLAPRSYGDHVASADYWAQSEYSGYPYVTYDNHPMALPPIRNMGLTA</sequence>